<dbReference type="PANTHER" id="PTHR15184:SF71">
    <property type="entry name" value="ATP SYNTHASE SUBUNIT BETA, MITOCHONDRIAL"/>
    <property type="match status" value="1"/>
</dbReference>
<keyword evidence="4" id="KW-0547">Nucleotide-binding</keyword>
<gene>
    <name evidence="14" type="ORF">COX05_00660</name>
</gene>
<dbReference type="SUPFAM" id="SSF52540">
    <property type="entry name" value="P-loop containing nucleoside triphosphate hydrolases"/>
    <property type="match status" value="1"/>
</dbReference>
<evidence type="ECO:0000256" key="8">
    <source>
        <dbReference type="ARBA" id="ARBA00023136"/>
    </source>
</evidence>
<dbReference type="Gene3D" id="2.40.10.170">
    <property type="match status" value="1"/>
</dbReference>
<dbReference type="EMBL" id="PCSU01000007">
    <property type="protein sequence ID" value="PIP56891.1"/>
    <property type="molecule type" value="Genomic_DNA"/>
</dbReference>
<comment type="caution">
    <text evidence="14">The sequence shown here is derived from an EMBL/GenBank/DDBJ whole genome shotgun (WGS) entry which is preliminary data.</text>
</comment>
<feature type="domain" description="ATPase F1/V1/A1 complex alpha/beta subunit N-terminal" evidence="12">
    <location>
        <begin position="9"/>
        <end position="73"/>
    </location>
</feature>
<comment type="subcellular location">
    <subcellularLocation>
        <location evidence="1">Membrane</location>
    </subcellularLocation>
</comment>
<evidence type="ECO:0000256" key="2">
    <source>
        <dbReference type="ARBA" id="ARBA00008936"/>
    </source>
</evidence>
<dbReference type="Pfam" id="PF00006">
    <property type="entry name" value="ATP-synt_ab"/>
    <property type="match status" value="1"/>
</dbReference>
<feature type="domain" description="ATP synthase A/B type C-terminal" evidence="13">
    <location>
        <begin position="358"/>
        <end position="417"/>
    </location>
</feature>
<dbReference type="InterPro" id="IPR004100">
    <property type="entry name" value="ATPase_F1/V1/A1_a/bsu_N"/>
</dbReference>
<dbReference type="Proteomes" id="UP000228495">
    <property type="component" value="Unassembled WGS sequence"/>
</dbReference>
<evidence type="ECO:0000256" key="4">
    <source>
        <dbReference type="ARBA" id="ARBA00022741"/>
    </source>
</evidence>
<dbReference type="InterPro" id="IPR000194">
    <property type="entry name" value="ATPase_F1/V1/A1_a/bsu_nucl-bd"/>
</dbReference>
<comment type="similarity">
    <text evidence="2">Belongs to the ATPase alpha/beta chains family.</text>
</comment>
<keyword evidence="3" id="KW-0813">Transport</keyword>
<keyword evidence="5" id="KW-0067">ATP-binding</keyword>
<dbReference type="Pfam" id="PF02874">
    <property type="entry name" value="ATP-synt_ab_N"/>
    <property type="match status" value="1"/>
</dbReference>
<dbReference type="Gene3D" id="3.40.50.300">
    <property type="entry name" value="P-loop containing nucleotide triphosphate hydrolases"/>
    <property type="match status" value="1"/>
</dbReference>
<evidence type="ECO:0000259" key="12">
    <source>
        <dbReference type="Pfam" id="PF02874"/>
    </source>
</evidence>
<evidence type="ECO:0000259" key="11">
    <source>
        <dbReference type="Pfam" id="PF00006"/>
    </source>
</evidence>
<dbReference type="InterPro" id="IPR036121">
    <property type="entry name" value="ATPase_F1/V1/A1_a/bsu_N_sf"/>
</dbReference>
<keyword evidence="6" id="KW-1278">Translocase</keyword>
<sequence>MKQSKNAVIVGVNGQVIEVEFSSHYAPEIHDILTLEEDVTTLLEVFSSVSKNTYYCLALNNLHKLGRGMVVINSEKKLRIPAGRAVLGRAFDIFGNSFDGLGQIESDSYVTLAKTKGVDLDKAVLSTEILETGIKAIDFFAPLITGGKLGLFGGAGVGKTVLINELINNLIIDSKTNKKIVSVFSAVGERSREAKELHERLKENAAHDSVALIVGQMGENPAIRHNTASAGAVLANHFRDSLKTDVLFFIDNIYRFTQAGSELSTLMNMLPSEDGYQPTLVSELGQLHSNLMSTSDGYITSIETVFVPSDDFTDFGVRAIQPHLTSFVVLSRAIYQEGVLPAVDLLESSSTALTRSIVGDVHYGAYEMARNILQKAKNLDRIVSLIGYSELSLEDQVVYKRSQLLRNYMTQNFLATAKQTGRERDYVKMQDTIKDVMGIVEGRYDTEIPENFLYIGKITK</sequence>
<evidence type="ECO:0000256" key="1">
    <source>
        <dbReference type="ARBA" id="ARBA00004370"/>
    </source>
</evidence>
<dbReference type="GO" id="GO:0045259">
    <property type="term" value="C:proton-transporting ATP synthase complex"/>
    <property type="evidence" value="ECO:0007669"/>
    <property type="project" value="UniProtKB-KW"/>
</dbReference>
<evidence type="ECO:0000259" key="13">
    <source>
        <dbReference type="Pfam" id="PF22919"/>
    </source>
</evidence>
<evidence type="ECO:0000256" key="6">
    <source>
        <dbReference type="ARBA" id="ARBA00022967"/>
    </source>
</evidence>
<dbReference type="SUPFAM" id="SSF50615">
    <property type="entry name" value="N-terminal domain of alpha and beta subunits of F1 ATP synthase"/>
    <property type="match status" value="1"/>
</dbReference>
<dbReference type="InterPro" id="IPR055190">
    <property type="entry name" value="ATP-synt_VA_C"/>
</dbReference>
<evidence type="ECO:0000256" key="7">
    <source>
        <dbReference type="ARBA" id="ARBA00023065"/>
    </source>
</evidence>
<dbReference type="PANTHER" id="PTHR15184">
    <property type="entry name" value="ATP SYNTHASE"/>
    <property type="match status" value="1"/>
</dbReference>
<dbReference type="Pfam" id="PF22919">
    <property type="entry name" value="ATP-synt_VA_C"/>
    <property type="match status" value="1"/>
</dbReference>
<organism evidence="14 15">
    <name type="scientific">candidate division WWE3 bacterium CG22_combo_CG10-13_8_21_14_all_39_12</name>
    <dbReference type="NCBI Taxonomy" id="1975094"/>
    <lineage>
        <taxon>Bacteria</taxon>
        <taxon>Katanobacteria</taxon>
    </lineage>
</organism>
<evidence type="ECO:0000256" key="9">
    <source>
        <dbReference type="ARBA" id="ARBA00023196"/>
    </source>
</evidence>
<evidence type="ECO:0000313" key="14">
    <source>
        <dbReference type="EMBL" id="PIP56891.1"/>
    </source>
</evidence>
<dbReference type="AlphaFoldDB" id="A0A2H0BGW9"/>
<dbReference type="GO" id="GO:0046933">
    <property type="term" value="F:proton-transporting ATP synthase activity, rotational mechanism"/>
    <property type="evidence" value="ECO:0007669"/>
    <property type="project" value="TreeGrafter"/>
</dbReference>
<keyword evidence="9" id="KW-0139">CF(1)</keyword>
<evidence type="ECO:0000313" key="15">
    <source>
        <dbReference type="Proteomes" id="UP000228495"/>
    </source>
</evidence>
<proteinExistence type="inferred from homology"/>
<keyword evidence="10" id="KW-0066">ATP synthesis</keyword>
<evidence type="ECO:0000256" key="10">
    <source>
        <dbReference type="ARBA" id="ARBA00023310"/>
    </source>
</evidence>
<dbReference type="Gene3D" id="1.10.1140.10">
    <property type="entry name" value="Bovine Mitochondrial F1-atpase, Atp Synthase Beta Chain, Chain D, domain 3"/>
    <property type="match status" value="1"/>
</dbReference>
<accession>A0A2H0BGW9</accession>
<feature type="domain" description="ATPase F1/V1/A1 complex alpha/beta subunit nucleotide-binding" evidence="11">
    <location>
        <begin position="133"/>
        <end position="350"/>
    </location>
</feature>
<reference evidence="14 15" key="1">
    <citation type="submission" date="2017-09" db="EMBL/GenBank/DDBJ databases">
        <title>Depth-based differentiation of microbial function through sediment-hosted aquifers and enrichment of novel symbionts in the deep terrestrial subsurface.</title>
        <authorList>
            <person name="Probst A.J."/>
            <person name="Ladd B."/>
            <person name="Jarett J.K."/>
            <person name="Geller-Mcgrath D.E."/>
            <person name="Sieber C.M."/>
            <person name="Emerson J.B."/>
            <person name="Anantharaman K."/>
            <person name="Thomas B.C."/>
            <person name="Malmstrom R."/>
            <person name="Stieglmeier M."/>
            <person name="Klingl A."/>
            <person name="Woyke T."/>
            <person name="Ryan C.M."/>
            <person name="Banfield J.F."/>
        </authorList>
    </citation>
    <scope>NUCLEOTIDE SEQUENCE [LARGE SCALE GENOMIC DNA]</scope>
    <source>
        <strain evidence="14">CG22_combo_CG10-13_8_21_14_all_39_12</strain>
    </source>
</reference>
<dbReference type="InterPro" id="IPR027417">
    <property type="entry name" value="P-loop_NTPase"/>
</dbReference>
<keyword evidence="8" id="KW-0472">Membrane</keyword>
<dbReference type="InterPro" id="IPR050053">
    <property type="entry name" value="ATPase_alpha/beta_chains"/>
</dbReference>
<dbReference type="GO" id="GO:0005524">
    <property type="term" value="F:ATP binding"/>
    <property type="evidence" value="ECO:0007669"/>
    <property type="project" value="UniProtKB-KW"/>
</dbReference>
<evidence type="ECO:0000256" key="5">
    <source>
        <dbReference type="ARBA" id="ARBA00022840"/>
    </source>
</evidence>
<evidence type="ECO:0000256" key="3">
    <source>
        <dbReference type="ARBA" id="ARBA00022448"/>
    </source>
</evidence>
<name>A0A2H0BGW9_UNCKA</name>
<dbReference type="InterPro" id="IPR024034">
    <property type="entry name" value="ATPase_F1/V1_b/a_C"/>
</dbReference>
<protein>
    <submittedName>
        <fullName evidence="14">F0F1 ATP synthase subunit beta</fullName>
    </submittedName>
</protein>
<dbReference type="SUPFAM" id="SSF47917">
    <property type="entry name" value="C-terminal domain of alpha and beta subunits of F1 ATP synthase"/>
    <property type="match status" value="1"/>
</dbReference>
<keyword evidence="7" id="KW-0406">Ion transport</keyword>